<sequence length="231" mass="24122">MDGAATRTYLRKRTAIRTKPMRLALALILLTCLPAFAQDAVGRVNLGGYHSRSMCSGTLIRPDLVLTAAHCVANAEDGYAHPIKDMVFVAGWNGEGHAGAARAASVEVHPLAFAQGRLDIAHDMALIVLQESLDVPGLPIGSAAPQGPFTIMGYRGSRSHRLSVDTGCVGNSLGPLLRVACAVEQGLSGGPVVYGEGDAQRVVAVVVGRLPGAGLAVPVDSWLRRAIAQSR</sequence>
<evidence type="ECO:0000256" key="2">
    <source>
        <dbReference type="SAM" id="SignalP"/>
    </source>
</evidence>
<organism evidence="4 5">
    <name type="scientific">Thetidibacter halocola</name>
    <dbReference type="NCBI Taxonomy" id="2827239"/>
    <lineage>
        <taxon>Bacteria</taxon>
        <taxon>Pseudomonadati</taxon>
        <taxon>Pseudomonadota</taxon>
        <taxon>Alphaproteobacteria</taxon>
        <taxon>Rhodobacterales</taxon>
        <taxon>Roseobacteraceae</taxon>
        <taxon>Thetidibacter</taxon>
    </lineage>
</organism>
<comment type="caution">
    <text evidence="4">The sequence shown here is derived from an EMBL/GenBank/DDBJ whole genome shotgun (WGS) entry which is preliminary data.</text>
</comment>
<evidence type="ECO:0000313" key="4">
    <source>
        <dbReference type="EMBL" id="MBS0123146.1"/>
    </source>
</evidence>
<dbReference type="InterPro" id="IPR001254">
    <property type="entry name" value="Trypsin_dom"/>
</dbReference>
<dbReference type="SUPFAM" id="SSF50494">
    <property type="entry name" value="Trypsin-like serine proteases"/>
    <property type="match status" value="1"/>
</dbReference>
<dbReference type="InterPro" id="IPR043504">
    <property type="entry name" value="Peptidase_S1_PA_chymotrypsin"/>
</dbReference>
<evidence type="ECO:0000313" key="5">
    <source>
        <dbReference type="Proteomes" id="UP000681356"/>
    </source>
</evidence>
<keyword evidence="1 2" id="KW-0732">Signal</keyword>
<feature type="domain" description="Peptidase S1" evidence="3">
    <location>
        <begin position="1"/>
        <end position="228"/>
    </location>
</feature>
<dbReference type="AlphaFoldDB" id="A0A8J7WD27"/>
<keyword evidence="5" id="KW-1185">Reference proteome</keyword>
<feature type="chain" id="PRO_5035193501" evidence="2">
    <location>
        <begin position="38"/>
        <end position="231"/>
    </location>
</feature>
<feature type="signal peptide" evidence="2">
    <location>
        <begin position="1"/>
        <end position="37"/>
    </location>
</feature>
<dbReference type="InterPro" id="IPR009003">
    <property type="entry name" value="Peptidase_S1_PA"/>
</dbReference>
<evidence type="ECO:0000259" key="3">
    <source>
        <dbReference type="PROSITE" id="PS50240"/>
    </source>
</evidence>
<dbReference type="GO" id="GO:0004252">
    <property type="term" value="F:serine-type endopeptidase activity"/>
    <property type="evidence" value="ECO:0007669"/>
    <property type="project" value="InterPro"/>
</dbReference>
<dbReference type="InterPro" id="IPR018114">
    <property type="entry name" value="TRYPSIN_HIS"/>
</dbReference>
<dbReference type="PROSITE" id="PS50240">
    <property type="entry name" value="TRYPSIN_DOM"/>
    <property type="match status" value="1"/>
</dbReference>
<dbReference type="Gene3D" id="2.40.10.10">
    <property type="entry name" value="Trypsin-like serine proteases"/>
    <property type="match status" value="2"/>
</dbReference>
<name>A0A8J7WD27_9RHOB</name>
<dbReference type="Pfam" id="PF13365">
    <property type="entry name" value="Trypsin_2"/>
    <property type="match status" value="1"/>
</dbReference>
<reference evidence="4" key="1">
    <citation type="submission" date="2021-04" db="EMBL/GenBank/DDBJ databases">
        <authorList>
            <person name="Yoon J."/>
        </authorList>
    </citation>
    <scope>NUCLEOTIDE SEQUENCE</scope>
    <source>
        <strain evidence="4">KMU-90</strain>
    </source>
</reference>
<dbReference type="PANTHER" id="PTHR15462:SF8">
    <property type="entry name" value="SERINE PROTEASE"/>
    <property type="match status" value="1"/>
</dbReference>
<dbReference type="PANTHER" id="PTHR15462">
    <property type="entry name" value="SERINE PROTEASE"/>
    <property type="match status" value="1"/>
</dbReference>
<dbReference type="InterPro" id="IPR050966">
    <property type="entry name" value="Glutamyl_endopeptidase"/>
</dbReference>
<gene>
    <name evidence="4" type="ORF">KB874_03280</name>
</gene>
<evidence type="ECO:0000256" key="1">
    <source>
        <dbReference type="ARBA" id="ARBA00022729"/>
    </source>
</evidence>
<dbReference type="PROSITE" id="PS00134">
    <property type="entry name" value="TRYPSIN_HIS"/>
    <property type="match status" value="1"/>
</dbReference>
<dbReference type="GO" id="GO:0006508">
    <property type="term" value="P:proteolysis"/>
    <property type="evidence" value="ECO:0007669"/>
    <property type="project" value="InterPro"/>
</dbReference>
<accession>A0A8J7WD27</accession>
<dbReference type="Proteomes" id="UP000681356">
    <property type="component" value="Unassembled WGS sequence"/>
</dbReference>
<protein>
    <submittedName>
        <fullName evidence="4">Trypsin-like peptidase domain-containing protein</fullName>
    </submittedName>
</protein>
<dbReference type="EMBL" id="JAGTUU010000001">
    <property type="protein sequence ID" value="MBS0123146.1"/>
    <property type="molecule type" value="Genomic_DNA"/>
</dbReference>
<proteinExistence type="predicted"/>